<keyword evidence="7 10" id="KW-0283">Flagellar rotation</keyword>
<dbReference type="GO" id="GO:0009425">
    <property type="term" value="C:bacterial-type flagellum basal body"/>
    <property type="evidence" value="ECO:0007669"/>
    <property type="project" value="InterPro"/>
</dbReference>
<reference evidence="12 16" key="3">
    <citation type="submission" date="2020-11" db="EMBL/GenBank/DDBJ databases">
        <title>Enhanced detection system for hospital associated transmission using whole genome sequencing surveillance.</title>
        <authorList>
            <person name="Harrison L.H."/>
            <person name="Van Tyne D."/>
            <person name="Marsh J.W."/>
            <person name="Griffith M.P."/>
            <person name="Snyder D.J."/>
            <person name="Cooper V.S."/>
            <person name="Mustapha M."/>
        </authorList>
    </citation>
    <scope>NUCLEOTIDE SEQUENCE [LARGE SCALE GENOMIC DNA]</scope>
    <source>
        <strain evidence="12 16">PSB00013</strain>
    </source>
</reference>
<evidence type="ECO:0000313" key="11">
    <source>
        <dbReference type="EMBL" id="MBF8640485.1"/>
    </source>
</evidence>
<dbReference type="GO" id="GO:0005886">
    <property type="term" value="C:plasma membrane"/>
    <property type="evidence" value="ECO:0007669"/>
    <property type="project" value="UniProtKB-SubCell"/>
</dbReference>
<proteinExistence type="inferred from homology"/>
<evidence type="ECO:0000313" key="15">
    <source>
        <dbReference type="Proteomes" id="UP000626180"/>
    </source>
</evidence>
<dbReference type="Pfam" id="PF03748">
    <property type="entry name" value="FliL"/>
    <property type="match status" value="1"/>
</dbReference>
<accession>A0A2X2CMM2</accession>
<name>A0A2X2CMM2_PSELU</name>
<dbReference type="GO" id="GO:0071978">
    <property type="term" value="P:bacterial-type flagellum-dependent swarming motility"/>
    <property type="evidence" value="ECO:0007669"/>
    <property type="project" value="TreeGrafter"/>
</dbReference>
<evidence type="ECO:0000256" key="7">
    <source>
        <dbReference type="ARBA" id="ARBA00022779"/>
    </source>
</evidence>
<evidence type="ECO:0000313" key="12">
    <source>
        <dbReference type="EMBL" id="MBH3437094.1"/>
    </source>
</evidence>
<evidence type="ECO:0000256" key="8">
    <source>
        <dbReference type="ARBA" id="ARBA00022989"/>
    </source>
</evidence>
<comment type="function">
    <text evidence="1 10">Controls the rotational direction of flagella during chemotaxis.</text>
</comment>
<organism evidence="13 14">
    <name type="scientific">Pseudomonas luteola</name>
    <dbReference type="NCBI Taxonomy" id="47886"/>
    <lineage>
        <taxon>Bacteria</taxon>
        <taxon>Pseudomonadati</taxon>
        <taxon>Pseudomonadota</taxon>
        <taxon>Gammaproteobacteria</taxon>
        <taxon>Pseudomonadales</taxon>
        <taxon>Pseudomonadaceae</taxon>
        <taxon>Pseudomonas</taxon>
    </lineage>
</organism>
<dbReference type="RefSeq" id="WP_010797926.1">
    <property type="nucleotide sequence ID" value="NZ_CP044086.1"/>
</dbReference>
<keyword evidence="9 10" id="KW-0472">Membrane</keyword>
<keyword evidence="13" id="KW-0969">Cilium</keyword>
<dbReference type="PANTHER" id="PTHR35091">
    <property type="entry name" value="FLAGELLAR PROTEIN FLIL"/>
    <property type="match status" value="1"/>
</dbReference>
<evidence type="ECO:0000256" key="10">
    <source>
        <dbReference type="RuleBase" id="RU364125"/>
    </source>
</evidence>
<dbReference type="Proteomes" id="UP000638986">
    <property type="component" value="Unassembled WGS sequence"/>
</dbReference>
<feature type="transmembrane region" description="Helical" evidence="10">
    <location>
        <begin position="20"/>
        <end position="45"/>
    </location>
</feature>
<dbReference type="Proteomes" id="UP000250443">
    <property type="component" value="Unassembled WGS sequence"/>
</dbReference>
<keyword evidence="5 10" id="KW-0145">Chemotaxis</keyword>
<keyword evidence="10" id="KW-0997">Cell inner membrane</keyword>
<keyword evidence="13" id="KW-0282">Flagellum</keyword>
<evidence type="ECO:0000256" key="5">
    <source>
        <dbReference type="ARBA" id="ARBA00022500"/>
    </source>
</evidence>
<dbReference type="InterPro" id="IPR005503">
    <property type="entry name" value="FliL"/>
</dbReference>
<evidence type="ECO:0000256" key="2">
    <source>
        <dbReference type="ARBA" id="ARBA00004162"/>
    </source>
</evidence>
<keyword evidence="6 10" id="KW-0812">Transmembrane</keyword>
<gene>
    <name evidence="13" type="primary">fliL</name>
    <name evidence="12" type="ORF">I5Q09_00175</name>
    <name evidence="11" type="ORF">IRZ65_07315</name>
    <name evidence="13" type="ORF">NCTC11842_02986</name>
</gene>
<evidence type="ECO:0000256" key="6">
    <source>
        <dbReference type="ARBA" id="ARBA00022692"/>
    </source>
</evidence>
<evidence type="ECO:0000313" key="16">
    <source>
        <dbReference type="Proteomes" id="UP000638986"/>
    </source>
</evidence>
<keyword evidence="8 10" id="KW-1133">Transmembrane helix</keyword>
<sequence length="170" mass="18663">MAKKEQAADDAAKPAGKGKLKLIIIIVVALLLTIGASVGATWFIMNKKVHDAEAAKAEPTTPVRLPAIYEKLTPSFVVNFNVNGRQRYMQVGVALMGRDQAKMDELKAHLPQVRNQLVMLLSAQSYDALLTPVGKELLRQQATSKIQELAQKQVGQPTVEQVLFTNFVLQ</sequence>
<dbReference type="AlphaFoldDB" id="A0A2X2CMM2"/>
<evidence type="ECO:0000256" key="1">
    <source>
        <dbReference type="ARBA" id="ARBA00002254"/>
    </source>
</evidence>
<keyword evidence="13" id="KW-0966">Cell projection</keyword>
<evidence type="ECO:0000313" key="13">
    <source>
        <dbReference type="EMBL" id="SPZ09417.1"/>
    </source>
</evidence>
<evidence type="ECO:0000313" key="14">
    <source>
        <dbReference type="Proteomes" id="UP000250443"/>
    </source>
</evidence>
<evidence type="ECO:0000256" key="3">
    <source>
        <dbReference type="ARBA" id="ARBA00008281"/>
    </source>
</evidence>
<keyword evidence="15" id="KW-1185">Reference proteome</keyword>
<comment type="similarity">
    <text evidence="3 10">Belongs to the FliL family.</text>
</comment>
<protein>
    <recommendedName>
        <fullName evidence="10">Flagellar protein FliL</fullName>
    </recommendedName>
</protein>
<dbReference type="EMBL" id="JADTXM010000001">
    <property type="protein sequence ID" value="MBH3437094.1"/>
    <property type="molecule type" value="Genomic_DNA"/>
</dbReference>
<evidence type="ECO:0000256" key="9">
    <source>
        <dbReference type="ARBA" id="ARBA00023136"/>
    </source>
</evidence>
<dbReference type="NCBIfam" id="NF004285">
    <property type="entry name" value="PRK05696.1"/>
    <property type="match status" value="1"/>
</dbReference>
<dbReference type="EMBL" id="UAUF01000013">
    <property type="protein sequence ID" value="SPZ09417.1"/>
    <property type="molecule type" value="Genomic_DNA"/>
</dbReference>
<reference evidence="11 15" key="2">
    <citation type="submission" date="2020-10" db="EMBL/GenBank/DDBJ databases">
        <title>Genome sequences of Pseudomonas isolates.</title>
        <authorList>
            <person name="Wessels L."/>
            <person name="Reich F."/>
            <person name="Hammerl J."/>
        </authorList>
    </citation>
    <scope>NUCLEOTIDE SEQUENCE [LARGE SCALE GENOMIC DNA]</scope>
    <source>
        <strain evidence="11 15">20-MO00624-0</strain>
    </source>
</reference>
<dbReference type="PANTHER" id="PTHR35091:SF2">
    <property type="entry name" value="FLAGELLAR PROTEIN FLIL"/>
    <property type="match status" value="1"/>
</dbReference>
<evidence type="ECO:0000256" key="4">
    <source>
        <dbReference type="ARBA" id="ARBA00022475"/>
    </source>
</evidence>
<comment type="subcellular location">
    <subcellularLocation>
        <location evidence="10">Cell inner membrane</location>
    </subcellularLocation>
    <subcellularLocation>
        <location evidence="2">Cell membrane</location>
        <topology evidence="2">Single-pass membrane protein</topology>
    </subcellularLocation>
</comment>
<dbReference type="Proteomes" id="UP000626180">
    <property type="component" value="Unassembled WGS sequence"/>
</dbReference>
<keyword evidence="4" id="KW-1003">Cell membrane</keyword>
<dbReference type="GO" id="GO:0006935">
    <property type="term" value="P:chemotaxis"/>
    <property type="evidence" value="ECO:0007669"/>
    <property type="project" value="UniProtKB-KW"/>
</dbReference>
<dbReference type="EMBL" id="JADMCD010000003">
    <property type="protein sequence ID" value="MBF8640485.1"/>
    <property type="molecule type" value="Genomic_DNA"/>
</dbReference>
<reference evidence="13 14" key="1">
    <citation type="submission" date="2018-06" db="EMBL/GenBank/DDBJ databases">
        <authorList>
            <consortium name="Pathogen Informatics"/>
            <person name="Doyle S."/>
        </authorList>
    </citation>
    <scope>NUCLEOTIDE SEQUENCE [LARGE SCALE GENOMIC DNA]</scope>
    <source>
        <strain evidence="13 14">NCTC11842</strain>
    </source>
</reference>